<evidence type="ECO:0000313" key="1">
    <source>
        <dbReference type="EMBL" id="KKM73273.1"/>
    </source>
</evidence>
<accession>A0A0F9JUB5</accession>
<organism evidence="1">
    <name type="scientific">marine sediment metagenome</name>
    <dbReference type="NCBI Taxonomy" id="412755"/>
    <lineage>
        <taxon>unclassified sequences</taxon>
        <taxon>metagenomes</taxon>
        <taxon>ecological metagenomes</taxon>
    </lineage>
</organism>
<protein>
    <recommendedName>
        <fullName evidence="2">HNH nuclease domain-containing protein</fullName>
    </recommendedName>
</protein>
<reference evidence="1" key="1">
    <citation type="journal article" date="2015" name="Nature">
        <title>Complex archaea that bridge the gap between prokaryotes and eukaryotes.</title>
        <authorList>
            <person name="Spang A."/>
            <person name="Saw J.H."/>
            <person name="Jorgensen S.L."/>
            <person name="Zaremba-Niedzwiedzka K."/>
            <person name="Martijn J."/>
            <person name="Lind A.E."/>
            <person name="van Eijk R."/>
            <person name="Schleper C."/>
            <person name="Guy L."/>
            <person name="Ettema T.J."/>
        </authorList>
    </citation>
    <scope>NUCLEOTIDE SEQUENCE</scope>
</reference>
<dbReference type="EMBL" id="LAZR01009327">
    <property type="protein sequence ID" value="KKM73273.1"/>
    <property type="molecule type" value="Genomic_DNA"/>
</dbReference>
<comment type="caution">
    <text evidence="1">The sequence shown here is derived from an EMBL/GenBank/DDBJ whole genome shotgun (WGS) entry which is preliminary data.</text>
</comment>
<sequence>MRPVSKKRQAQMPEYFALVEKLRSECNNRSELSGEQGEWPGVSPHHILGRVSNGLTNPYNIIFLTDLEHKDIHKHNTRERKQALLEYIRPIREKQGYLSIDI</sequence>
<gene>
    <name evidence="1" type="ORF">LCGC14_1412230</name>
</gene>
<proteinExistence type="predicted"/>
<evidence type="ECO:0008006" key="2">
    <source>
        <dbReference type="Google" id="ProtNLM"/>
    </source>
</evidence>
<dbReference type="AlphaFoldDB" id="A0A0F9JUB5"/>
<name>A0A0F9JUB5_9ZZZZ</name>